<dbReference type="GO" id="GO:0004828">
    <property type="term" value="F:serine-tRNA ligase activity"/>
    <property type="evidence" value="ECO:0007669"/>
    <property type="project" value="UniProtKB-EC"/>
</dbReference>
<dbReference type="SUPFAM" id="SSF46589">
    <property type="entry name" value="tRNA-binding arm"/>
    <property type="match status" value="1"/>
</dbReference>
<accession>A0A258CQK2</accession>
<feature type="compositionally biased region" description="Basic and acidic residues" evidence="7">
    <location>
        <begin position="1"/>
        <end position="18"/>
    </location>
</feature>
<evidence type="ECO:0000256" key="6">
    <source>
        <dbReference type="SAM" id="Coils"/>
    </source>
</evidence>
<dbReference type="Proteomes" id="UP000215616">
    <property type="component" value="Unassembled WGS sequence"/>
</dbReference>
<dbReference type="Pfam" id="PF02403">
    <property type="entry name" value="Seryl_tRNA_N"/>
    <property type="match status" value="1"/>
</dbReference>
<protein>
    <submittedName>
        <fullName evidence="9">Serine--tRNA ligase</fullName>
    </submittedName>
</protein>
<dbReference type="InterPro" id="IPR015866">
    <property type="entry name" value="Ser-tRNA-synth_1_N"/>
</dbReference>
<evidence type="ECO:0000256" key="2">
    <source>
        <dbReference type="ARBA" id="ARBA00022490"/>
    </source>
</evidence>
<name>A0A258CQK2_CAUVI</name>
<reference evidence="9 10" key="1">
    <citation type="submission" date="2017-03" db="EMBL/GenBank/DDBJ databases">
        <title>Lifting the veil on microbial sulfur biogeochemistry in mining wastewaters.</title>
        <authorList>
            <person name="Kantor R.S."/>
            <person name="Colenbrander Nelson T."/>
            <person name="Marshall S."/>
            <person name="Bennett D."/>
            <person name="Apte S."/>
            <person name="Camacho D."/>
            <person name="Thomas B.C."/>
            <person name="Warren L.A."/>
            <person name="Banfield J.F."/>
        </authorList>
    </citation>
    <scope>NUCLEOTIDE SEQUENCE [LARGE SCALE GENOMIC DNA]</scope>
    <source>
        <strain evidence="9">32-67-7</strain>
    </source>
</reference>
<dbReference type="Gene3D" id="1.10.287.40">
    <property type="entry name" value="Serine-tRNA synthetase, tRNA binding domain"/>
    <property type="match status" value="1"/>
</dbReference>
<proteinExistence type="inferred from homology"/>
<feature type="non-terminal residue" evidence="9">
    <location>
        <position position="135"/>
    </location>
</feature>
<keyword evidence="2" id="KW-0963">Cytoplasm</keyword>
<dbReference type="EMBL" id="NCDQ01000584">
    <property type="protein sequence ID" value="OYW97856.1"/>
    <property type="molecule type" value="Genomic_DNA"/>
</dbReference>
<evidence type="ECO:0000313" key="10">
    <source>
        <dbReference type="Proteomes" id="UP000215616"/>
    </source>
</evidence>
<feature type="region of interest" description="Disordered" evidence="7">
    <location>
        <begin position="109"/>
        <end position="135"/>
    </location>
</feature>
<sequence>MHDIKAIRENPEAYDRHWSAKGRSGAANEAVALDAQLRAAQTTLQEAQAKRNESSKLIGMAKAKKDEAEAARLMAEVESLKGVMATAAEAESVAGGQLRDLLASLPNIPAAEVPAGDDEHGNVEQRRWGDASKLP</sequence>
<keyword evidence="9" id="KW-0436">Ligase</keyword>
<evidence type="ECO:0000256" key="1">
    <source>
        <dbReference type="ARBA" id="ARBA00010728"/>
    </source>
</evidence>
<feature type="coiled-coil region" evidence="6">
    <location>
        <begin position="30"/>
        <end position="83"/>
    </location>
</feature>
<evidence type="ECO:0000259" key="8">
    <source>
        <dbReference type="Pfam" id="PF02403"/>
    </source>
</evidence>
<dbReference type="PANTHER" id="PTHR43697:SF1">
    <property type="entry name" value="SERINE--TRNA LIGASE"/>
    <property type="match status" value="1"/>
</dbReference>
<dbReference type="InterPro" id="IPR010978">
    <property type="entry name" value="tRNA-bd_arm"/>
</dbReference>
<comment type="catalytic activity">
    <reaction evidence="4">
        <text>tRNA(Sec) + L-serine + ATP = L-seryl-tRNA(Sec) + AMP + diphosphate + H(+)</text>
        <dbReference type="Rhea" id="RHEA:42580"/>
        <dbReference type="Rhea" id="RHEA-COMP:9742"/>
        <dbReference type="Rhea" id="RHEA-COMP:10128"/>
        <dbReference type="ChEBI" id="CHEBI:15378"/>
        <dbReference type="ChEBI" id="CHEBI:30616"/>
        <dbReference type="ChEBI" id="CHEBI:33019"/>
        <dbReference type="ChEBI" id="CHEBI:33384"/>
        <dbReference type="ChEBI" id="CHEBI:78442"/>
        <dbReference type="ChEBI" id="CHEBI:78533"/>
        <dbReference type="ChEBI" id="CHEBI:456215"/>
        <dbReference type="EC" id="6.1.1.11"/>
    </reaction>
</comment>
<comment type="catalytic activity">
    <reaction evidence="5">
        <text>tRNA(Ser) + L-serine + ATP = L-seryl-tRNA(Ser) + AMP + diphosphate + H(+)</text>
        <dbReference type="Rhea" id="RHEA:12292"/>
        <dbReference type="Rhea" id="RHEA-COMP:9669"/>
        <dbReference type="Rhea" id="RHEA-COMP:9703"/>
        <dbReference type="ChEBI" id="CHEBI:15378"/>
        <dbReference type="ChEBI" id="CHEBI:30616"/>
        <dbReference type="ChEBI" id="CHEBI:33019"/>
        <dbReference type="ChEBI" id="CHEBI:33384"/>
        <dbReference type="ChEBI" id="CHEBI:78442"/>
        <dbReference type="ChEBI" id="CHEBI:78533"/>
        <dbReference type="ChEBI" id="CHEBI:456215"/>
        <dbReference type="EC" id="6.1.1.11"/>
    </reaction>
</comment>
<gene>
    <name evidence="9" type="ORF">B7Z12_20860</name>
</gene>
<dbReference type="AlphaFoldDB" id="A0A258CQK2"/>
<dbReference type="GO" id="GO:0006412">
    <property type="term" value="P:translation"/>
    <property type="evidence" value="ECO:0007669"/>
    <property type="project" value="UniProtKB-KW"/>
</dbReference>
<organism evidence="9 10">
    <name type="scientific">Caulobacter vibrioides</name>
    <name type="common">Caulobacter crescentus</name>
    <dbReference type="NCBI Taxonomy" id="155892"/>
    <lineage>
        <taxon>Bacteria</taxon>
        <taxon>Pseudomonadati</taxon>
        <taxon>Pseudomonadota</taxon>
        <taxon>Alphaproteobacteria</taxon>
        <taxon>Caulobacterales</taxon>
        <taxon>Caulobacteraceae</taxon>
        <taxon>Caulobacter</taxon>
    </lineage>
</organism>
<evidence type="ECO:0000256" key="4">
    <source>
        <dbReference type="ARBA" id="ARBA00047929"/>
    </source>
</evidence>
<evidence type="ECO:0000256" key="7">
    <source>
        <dbReference type="SAM" id="MobiDB-lite"/>
    </source>
</evidence>
<dbReference type="PANTHER" id="PTHR43697">
    <property type="entry name" value="SERYL-TRNA SYNTHETASE"/>
    <property type="match status" value="1"/>
</dbReference>
<evidence type="ECO:0000313" key="9">
    <source>
        <dbReference type="EMBL" id="OYW97856.1"/>
    </source>
</evidence>
<comment type="similarity">
    <text evidence="1">Belongs to the class-II aminoacyl-tRNA synthetase family. Type-1 seryl-tRNA synthetase subfamily.</text>
</comment>
<feature type="compositionally biased region" description="Basic and acidic residues" evidence="7">
    <location>
        <begin position="117"/>
        <end position="135"/>
    </location>
</feature>
<dbReference type="GO" id="GO:0000166">
    <property type="term" value="F:nucleotide binding"/>
    <property type="evidence" value="ECO:0007669"/>
    <property type="project" value="InterPro"/>
</dbReference>
<keyword evidence="6" id="KW-0175">Coiled coil</keyword>
<evidence type="ECO:0000256" key="3">
    <source>
        <dbReference type="ARBA" id="ARBA00022917"/>
    </source>
</evidence>
<feature type="domain" description="Serine-tRNA synthetase type1 N-terminal" evidence="8">
    <location>
        <begin position="1"/>
        <end position="109"/>
    </location>
</feature>
<evidence type="ECO:0000256" key="5">
    <source>
        <dbReference type="ARBA" id="ARBA00048823"/>
    </source>
</evidence>
<comment type="caution">
    <text evidence="9">The sequence shown here is derived from an EMBL/GenBank/DDBJ whole genome shotgun (WGS) entry which is preliminary data.</text>
</comment>
<feature type="region of interest" description="Disordered" evidence="7">
    <location>
        <begin position="1"/>
        <end position="21"/>
    </location>
</feature>
<keyword evidence="3" id="KW-0648">Protein biosynthesis</keyword>
<dbReference type="InterPro" id="IPR042103">
    <property type="entry name" value="SerRS_1_N_sf"/>
</dbReference>